<reference evidence="5" key="1">
    <citation type="journal article" date="2019" name="Int. J. Syst. Evol. Microbiol.">
        <title>The Global Catalogue of Microorganisms (GCM) 10K type strain sequencing project: providing services to taxonomists for standard genome sequencing and annotation.</title>
        <authorList>
            <consortium name="The Broad Institute Genomics Platform"/>
            <consortium name="The Broad Institute Genome Sequencing Center for Infectious Disease"/>
            <person name="Wu L."/>
            <person name="Ma J."/>
        </authorList>
    </citation>
    <scope>NUCLEOTIDE SEQUENCE [LARGE SCALE GENOMIC DNA]</scope>
    <source>
        <strain evidence="5">JCM 17304</strain>
    </source>
</reference>
<accession>A0ABP7W8W2</accession>
<dbReference type="EMBL" id="BAABDM010000001">
    <property type="protein sequence ID" value="GAA4083331.1"/>
    <property type="molecule type" value="Genomic_DNA"/>
</dbReference>
<sequence length="376" mass="41497">MILTTLIATKITPSLKNLPLITVLALLAACSPPPPSSKVLIDTSTLAILPAYQLFSQTSQQLKITADNFCQAPNDEQFDLVRAAWRANVDSWSGVQNLQFGPLLVDNQAWKIQFWPDKKNLIARKIESLLRTGEALNVKRIDEASVVVQGLSSLEYLLFDSKFGVLDRYTGEQGNRRCELLSAVSTHLHSVASGLFNDWRPELGNYLATFTQTGEHNPEYPDDSVAIANLLGTLVEGVELIKRDKFERPLGLASSGAQPQIYLLEWWRSEYSKDAIIANLKALKTMFVAADGYGLDDYLLNVKNRGDLSTQIQQHIDKSITAASAMPNSLFGSVEPRSQIELMNFQKAISELLTLLKSDLPDALGISLGFNAKDGD</sequence>
<evidence type="ECO:0000313" key="4">
    <source>
        <dbReference type="EMBL" id="GAA4083331.1"/>
    </source>
</evidence>
<dbReference type="InterPro" id="IPR034984">
    <property type="entry name" value="Imelysin-like_IPPA"/>
</dbReference>
<comment type="subcellular location">
    <subcellularLocation>
        <location evidence="1">Cell envelope</location>
    </subcellularLocation>
</comment>
<evidence type="ECO:0000256" key="2">
    <source>
        <dbReference type="ARBA" id="ARBA00022729"/>
    </source>
</evidence>
<dbReference type="InterPro" id="IPR038352">
    <property type="entry name" value="Imelysin_sf"/>
</dbReference>
<feature type="domain" description="Imelysin-like" evidence="3">
    <location>
        <begin position="48"/>
        <end position="355"/>
    </location>
</feature>
<name>A0ABP7W8W2_9GAMM</name>
<evidence type="ECO:0000256" key="1">
    <source>
        <dbReference type="ARBA" id="ARBA00004196"/>
    </source>
</evidence>
<keyword evidence="5" id="KW-1185">Reference proteome</keyword>
<keyword evidence="2" id="KW-0732">Signal</keyword>
<dbReference type="InterPro" id="IPR018976">
    <property type="entry name" value="Imelysin-like"/>
</dbReference>
<dbReference type="Gene3D" id="1.20.1420.20">
    <property type="entry name" value="M75 peptidase, HXXE motif"/>
    <property type="match status" value="1"/>
</dbReference>
<dbReference type="Pfam" id="PF09375">
    <property type="entry name" value="Peptidase_M75"/>
    <property type="match status" value="1"/>
</dbReference>
<gene>
    <name evidence="4" type="ORF">GCM10022414_02600</name>
</gene>
<dbReference type="RefSeq" id="WP_344931902.1">
    <property type="nucleotide sequence ID" value="NZ_BAABDM010000001.1"/>
</dbReference>
<evidence type="ECO:0000259" key="3">
    <source>
        <dbReference type="Pfam" id="PF09375"/>
    </source>
</evidence>
<proteinExistence type="predicted"/>
<dbReference type="CDD" id="cd14659">
    <property type="entry name" value="Imelysin-like_IPPA"/>
    <property type="match status" value="1"/>
</dbReference>
<protein>
    <submittedName>
        <fullName evidence="4">Imelysin family protein</fullName>
    </submittedName>
</protein>
<dbReference type="Proteomes" id="UP001500392">
    <property type="component" value="Unassembled WGS sequence"/>
</dbReference>
<organism evidence="4 5">
    <name type="scientific">Zhongshania borealis</name>
    <dbReference type="NCBI Taxonomy" id="889488"/>
    <lineage>
        <taxon>Bacteria</taxon>
        <taxon>Pseudomonadati</taxon>
        <taxon>Pseudomonadota</taxon>
        <taxon>Gammaproteobacteria</taxon>
        <taxon>Cellvibrionales</taxon>
        <taxon>Spongiibacteraceae</taxon>
        <taxon>Zhongshania</taxon>
    </lineage>
</organism>
<comment type="caution">
    <text evidence="4">The sequence shown here is derived from an EMBL/GenBank/DDBJ whole genome shotgun (WGS) entry which is preliminary data.</text>
</comment>
<evidence type="ECO:0000313" key="5">
    <source>
        <dbReference type="Proteomes" id="UP001500392"/>
    </source>
</evidence>